<feature type="disulfide bond" description="Redox-active" evidence="14">
    <location>
        <begin position="105"/>
        <end position="131"/>
    </location>
</feature>
<dbReference type="HAMAP" id="MF_00286">
    <property type="entry name" value="DsbB"/>
    <property type="match status" value="1"/>
</dbReference>
<evidence type="ECO:0000256" key="12">
    <source>
        <dbReference type="ARBA" id="ARBA00023186"/>
    </source>
</evidence>
<evidence type="ECO:0000256" key="7">
    <source>
        <dbReference type="ARBA" id="ARBA00022982"/>
    </source>
</evidence>
<dbReference type="InterPro" id="IPR023380">
    <property type="entry name" value="DsbB-like_sf"/>
</dbReference>
<dbReference type="GO" id="GO:0006457">
    <property type="term" value="P:protein folding"/>
    <property type="evidence" value="ECO:0007669"/>
    <property type="project" value="InterPro"/>
</dbReference>
<dbReference type="GO" id="GO:0005886">
    <property type="term" value="C:plasma membrane"/>
    <property type="evidence" value="ECO:0007669"/>
    <property type="project" value="UniProtKB-SubCell"/>
</dbReference>
<name>A0AAJ6ND11_9PAST</name>
<dbReference type="EMBL" id="JASAYT010000009">
    <property type="protein sequence ID" value="MDP8174577.1"/>
    <property type="molecule type" value="Genomic_DNA"/>
</dbReference>
<comment type="subcellular location">
    <subcellularLocation>
        <location evidence="1">Cell inner membrane</location>
        <topology evidence="1">Multi-pass membrane protein</topology>
    </subcellularLocation>
    <subcellularLocation>
        <location evidence="14">Cell membrane</location>
        <topology evidence="14">Multi-pass membrane protein</topology>
    </subcellularLocation>
</comment>
<evidence type="ECO:0000256" key="11">
    <source>
        <dbReference type="ARBA" id="ARBA00023157"/>
    </source>
</evidence>
<feature type="disulfide bond" description="Redox-active" evidence="14">
    <location>
        <begin position="41"/>
        <end position="44"/>
    </location>
</feature>
<keyword evidence="6 14" id="KW-0812">Transmembrane</keyword>
<dbReference type="AlphaFoldDB" id="A0AAJ6ND11"/>
<accession>A0AAJ6ND11</accession>
<evidence type="ECO:0000256" key="2">
    <source>
        <dbReference type="ARBA" id="ARBA00008823"/>
    </source>
</evidence>
<feature type="topological domain" description="Cytoplasmic" evidence="14">
    <location>
        <begin position="165"/>
        <end position="178"/>
    </location>
</feature>
<feature type="transmembrane region" description="Helical" evidence="15">
    <location>
        <begin position="45"/>
        <end position="65"/>
    </location>
</feature>
<dbReference type="RefSeq" id="WP_306375765.1">
    <property type="nucleotide sequence ID" value="NZ_JASAYT010000009.1"/>
</dbReference>
<evidence type="ECO:0000256" key="6">
    <source>
        <dbReference type="ARBA" id="ARBA00022692"/>
    </source>
</evidence>
<evidence type="ECO:0000256" key="14">
    <source>
        <dbReference type="HAMAP-Rule" id="MF_00286"/>
    </source>
</evidence>
<feature type="transmembrane region" description="Helical" evidence="15">
    <location>
        <begin position="72"/>
        <end position="90"/>
    </location>
</feature>
<keyword evidence="12 14" id="KW-0143">Chaperone</keyword>
<reference evidence="16" key="1">
    <citation type="journal article" date="2023" name="Front. Microbiol.">
        <title>Phylogeography and host specificity of Pasteurellaceae pathogenic to sea-farmed fish in the north-east Atlantic.</title>
        <authorList>
            <person name="Gulla S."/>
            <person name="Colquhoun D.J."/>
            <person name="Olsen A.B."/>
            <person name="Spilsberg B."/>
            <person name="Lagesen K."/>
            <person name="Aakesson C.P."/>
            <person name="Strom S."/>
            <person name="Manji F."/>
            <person name="Birkbeck T.H."/>
            <person name="Nilsen H.K."/>
        </authorList>
    </citation>
    <scope>NUCLEOTIDE SEQUENCE</scope>
    <source>
        <strain evidence="16">98B1</strain>
    </source>
</reference>
<keyword evidence="11 14" id="KW-1015">Disulfide bond</keyword>
<gene>
    <name evidence="14 16" type="primary">dsbB</name>
    <name evidence="16" type="ORF">QJU97_03770</name>
</gene>
<evidence type="ECO:0000313" key="16">
    <source>
        <dbReference type="EMBL" id="MDP8174577.1"/>
    </source>
</evidence>
<keyword evidence="5" id="KW-0997">Cell inner membrane</keyword>
<sequence length="178" mass="20246">MLTYIKELSLDRSAWLLLILSGAILEAIALYFQHKMGLVPCVMCIYERIALLAICIAGVIAFIAPRFFVFRFIALGIGIFGAVKGLSLSIEHTNYQLNPAPWNQCPIKVNFPTELPLNQWLPSFFEAGGSCSEIQWQFLTFSMPQWLIMIFSAYLTILVVVALSQFKKLRKKDSFIFR</sequence>
<protein>
    <recommendedName>
        <fullName evidence="14">Disulfide bond formation protein B</fullName>
    </recommendedName>
    <alternativeName>
        <fullName evidence="14">Disulfide oxidoreductase</fullName>
    </alternativeName>
</protein>
<keyword evidence="8 14" id="KW-1133">Transmembrane helix</keyword>
<comment type="function">
    <text evidence="14">Required for disulfide bond formation in some periplasmic proteins. Acts by oxidizing the DsbA protein.</text>
</comment>
<dbReference type="Proteomes" id="UP001231736">
    <property type="component" value="Unassembled WGS sequence"/>
</dbReference>
<feature type="transmembrane region" description="Helical" evidence="15">
    <location>
        <begin position="146"/>
        <end position="166"/>
    </location>
</feature>
<evidence type="ECO:0000256" key="10">
    <source>
        <dbReference type="ARBA" id="ARBA00023136"/>
    </source>
</evidence>
<dbReference type="InterPro" id="IPR003752">
    <property type="entry name" value="DiS_bond_form_DsbB/BdbC"/>
</dbReference>
<dbReference type="GO" id="GO:0015035">
    <property type="term" value="F:protein-disulfide reductase activity"/>
    <property type="evidence" value="ECO:0007669"/>
    <property type="project" value="UniProtKB-UniRule"/>
</dbReference>
<dbReference type="InterPro" id="IPR022920">
    <property type="entry name" value="Disulphide_bond_form_DsbB"/>
</dbReference>
<keyword evidence="3 14" id="KW-0813">Transport</keyword>
<organism evidence="16 17">
    <name type="scientific">Phocoenobacter skyensis</name>
    <dbReference type="NCBI Taxonomy" id="97481"/>
    <lineage>
        <taxon>Bacteria</taxon>
        <taxon>Pseudomonadati</taxon>
        <taxon>Pseudomonadota</taxon>
        <taxon>Gammaproteobacteria</taxon>
        <taxon>Pasteurellales</taxon>
        <taxon>Pasteurellaceae</taxon>
        <taxon>Phocoenobacter</taxon>
    </lineage>
</organism>
<feature type="topological domain" description="Cytoplasmic" evidence="14">
    <location>
        <begin position="1"/>
        <end position="14"/>
    </location>
</feature>
<dbReference type="PANTHER" id="PTHR36570">
    <property type="entry name" value="DISULFIDE BOND FORMATION PROTEIN B"/>
    <property type="match status" value="1"/>
</dbReference>
<keyword evidence="7 14" id="KW-0249">Electron transport</keyword>
<dbReference type="Gene3D" id="1.20.1550.10">
    <property type="entry name" value="DsbB-like"/>
    <property type="match status" value="1"/>
</dbReference>
<dbReference type="NCBIfam" id="NF002485">
    <property type="entry name" value="PRK01749.1"/>
    <property type="match status" value="1"/>
</dbReference>
<keyword evidence="10 14" id="KW-0472">Membrane</keyword>
<dbReference type="InterPro" id="IPR050183">
    <property type="entry name" value="DsbB"/>
</dbReference>
<dbReference type="GO" id="GO:0009055">
    <property type="term" value="F:electron transfer activity"/>
    <property type="evidence" value="ECO:0007669"/>
    <property type="project" value="UniProtKB-UniRule"/>
</dbReference>
<evidence type="ECO:0000256" key="5">
    <source>
        <dbReference type="ARBA" id="ARBA00022519"/>
    </source>
</evidence>
<feature type="transmembrane region" description="Helical" evidence="15">
    <location>
        <begin position="12"/>
        <end position="33"/>
    </location>
</feature>
<evidence type="ECO:0000256" key="13">
    <source>
        <dbReference type="ARBA" id="ARBA00023284"/>
    </source>
</evidence>
<comment type="caution">
    <text evidence="14">Lacks conserved residue(s) required for the propagation of feature annotation.</text>
</comment>
<keyword evidence="9 14" id="KW-0560">Oxidoreductase</keyword>
<evidence type="ECO:0000256" key="4">
    <source>
        <dbReference type="ARBA" id="ARBA00022475"/>
    </source>
</evidence>
<feature type="topological domain" description="Periplasmic" evidence="14">
    <location>
        <begin position="32"/>
        <end position="49"/>
    </location>
</feature>
<keyword evidence="13 14" id="KW-0676">Redox-active center</keyword>
<comment type="caution">
    <text evidence="16">The sequence shown here is derived from an EMBL/GenBank/DDBJ whole genome shotgun (WGS) entry which is preliminary data.</text>
</comment>
<evidence type="ECO:0000256" key="8">
    <source>
        <dbReference type="ARBA" id="ARBA00022989"/>
    </source>
</evidence>
<dbReference type="PANTHER" id="PTHR36570:SF2">
    <property type="entry name" value="DISULFIDE BOND FORMATION PROTEIN B"/>
    <property type="match status" value="1"/>
</dbReference>
<dbReference type="SUPFAM" id="SSF158442">
    <property type="entry name" value="DsbB-like"/>
    <property type="match status" value="1"/>
</dbReference>
<feature type="topological domain" description="Periplasmic" evidence="14">
    <location>
        <begin position="91"/>
        <end position="145"/>
    </location>
</feature>
<comment type="similarity">
    <text evidence="2 14">Belongs to the DsbB family.</text>
</comment>
<evidence type="ECO:0000256" key="1">
    <source>
        <dbReference type="ARBA" id="ARBA00004429"/>
    </source>
</evidence>
<evidence type="ECO:0000256" key="3">
    <source>
        <dbReference type="ARBA" id="ARBA00022448"/>
    </source>
</evidence>
<proteinExistence type="inferred from homology"/>
<evidence type="ECO:0000313" key="17">
    <source>
        <dbReference type="Proteomes" id="UP001231736"/>
    </source>
</evidence>
<evidence type="ECO:0000256" key="15">
    <source>
        <dbReference type="SAM" id="Phobius"/>
    </source>
</evidence>
<evidence type="ECO:0000256" key="9">
    <source>
        <dbReference type="ARBA" id="ARBA00023002"/>
    </source>
</evidence>
<dbReference type="Pfam" id="PF02600">
    <property type="entry name" value="DsbB"/>
    <property type="match status" value="1"/>
</dbReference>
<keyword evidence="4 14" id="KW-1003">Cell membrane</keyword>